<dbReference type="AlphaFoldDB" id="A0A0W8FZW1"/>
<proteinExistence type="predicted"/>
<dbReference type="SUPFAM" id="SSF51735">
    <property type="entry name" value="NAD(P)-binding Rossmann-fold domains"/>
    <property type="match status" value="1"/>
</dbReference>
<evidence type="ECO:0000313" key="3">
    <source>
        <dbReference type="EMBL" id="KUG26442.1"/>
    </source>
</evidence>
<feature type="domain" description="GFO/IDH/MocA-like oxidoreductase" evidence="2">
    <location>
        <begin position="155"/>
        <end position="223"/>
    </location>
</feature>
<gene>
    <name evidence="3" type="ORF">ASZ90_003720</name>
</gene>
<evidence type="ECO:0000259" key="2">
    <source>
        <dbReference type="Pfam" id="PF22725"/>
    </source>
</evidence>
<dbReference type="EMBL" id="LNQE01000462">
    <property type="protein sequence ID" value="KUG26442.1"/>
    <property type="molecule type" value="Genomic_DNA"/>
</dbReference>
<dbReference type="GO" id="GO:0000166">
    <property type="term" value="F:nucleotide binding"/>
    <property type="evidence" value="ECO:0007669"/>
    <property type="project" value="InterPro"/>
</dbReference>
<protein>
    <submittedName>
        <fullName evidence="3">Oxidoreductase, gfo/idh/moca family</fullName>
    </submittedName>
</protein>
<dbReference type="InterPro" id="IPR000683">
    <property type="entry name" value="Gfo/Idh/MocA-like_OxRdtase_N"/>
</dbReference>
<dbReference type="Gene3D" id="3.30.360.10">
    <property type="entry name" value="Dihydrodipicolinate Reductase, domain 2"/>
    <property type="match status" value="1"/>
</dbReference>
<comment type="caution">
    <text evidence="3">The sequence shown here is derived from an EMBL/GenBank/DDBJ whole genome shotgun (WGS) entry which is preliminary data.</text>
</comment>
<reference evidence="3" key="1">
    <citation type="journal article" date="2015" name="Proc. Natl. Acad. Sci. U.S.A.">
        <title>Networks of energetic and metabolic interactions define dynamics in microbial communities.</title>
        <authorList>
            <person name="Embree M."/>
            <person name="Liu J.K."/>
            <person name="Al-Bassam M.M."/>
            <person name="Zengler K."/>
        </authorList>
    </citation>
    <scope>NUCLEOTIDE SEQUENCE</scope>
</reference>
<dbReference type="PANTHER" id="PTHR43377">
    <property type="entry name" value="BILIVERDIN REDUCTASE A"/>
    <property type="match status" value="1"/>
</dbReference>
<accession>A0A0W8FZW1</accession>
<name>A0A0W8FZW1_9ZZZZ</name>
<dbReference type="InterPro" id="IPR051450">
    <property type="entry name" value="Gfo/Idh/MocA_Oxidoreductases"/>
</dbReference>
<feature type="domain" description="Gfo/Idh/MocA-like oxidoreductase N-terminal" evidence="1">
    <location>
        <begin position="4"/>
        <end position="120"/>
    </location>
</feature>
<dbReference type="Gene3D" id="3.40.50.720">
    <property type="entry name" value="NAD(P)-binding Rossmann-like Domain"/>
    <property type="match status" value="1"/>
</dbReference>
<sequence length="326" mass="36384">MNKIKVGVIGTGHLGKIHTKLFNEVETAELVGVYDIDESKAEAVAKEFNTKAFKNLEELLSQIDGVSIVATTSAHYELVKKAFAKNVNVLVEKPITATIEEAEEIVKIADEKKLILQVGHIERFNPALLSLEQYKLDPKFIQTDRLAQFNPRGTDVAVVLDLMIHDIDIILSLVKSNVKEIKASGVPVVSDNIDIANARLEFENGAVANVTASRISQKKMRKMRMFQQSGYIALDFITGVAEVYRLIDQREMDKNHLISFGEMGVGEKKKFVVYDQPEIKQVNALKYELELFIDSIKTKTKPVVSGEDGLKALKVADEIIKIIEES</sequence>
<dbReference type="Pfam" id="PF22725">
    <property type="entry name" value="GFO_IDH_MocA_C3"/>
    <property type="match status" value="1"/>
</dbReference>
<evidence type="ECO:0000259" key="1">
    <source>
        <dbReference type="Pfam" id="PF01408"/>
    </source>
</evidence>
<dbReference type="InterPro" id="IPR055170">
    <property type="entry name" value="GFO_IDH_MocA-like_dom"/>
</dbReference>
<dbReference type="SUPFAM" id="SSF55347">
    <property type="entry name" value="Glyceraldehyde-3-phosphate dehydrogenase-like, C-terminal domain"/>
    <property type="match status" value="1"/>
</dbReference>
<dbReference type="PANTHER" id="PTHR43377:SF1">
    <property type="entry name" value="BILIVERDIN REDUCTASE A"/>
    <property type="match status" value="1"/>
</dbReference>
<dbReference type="InterPro" id="IPR036291">
    <property type="entry name" value="NAD(P)-bd_dom_sf"/>
</dbReference>
<dbReference type="Pfam" id="PF01408">
    <property type="entry name" value="GFO_IDH_MocA"/>
    <property type="match status" value="1"/>
</dbReference>
<organism evidence="3">
    <name type="scientific">hydrocarbon metagenome</name>
    <dbReference type="NCBI Taxonomy" id="938273"/>
    <lineage>
        <taxon>unclassified sequences</taxon>
        <taxon>metagenomes</taxon>
        <taxon>ecological metagenomes</taxon>
    </lineage>
</organism>